<accession>A0ABR3Y6Q2</accession>
<keyword evidence="1" id="KW-0732">Signal</keyword>
<dbReference type="SUPFAM" id="SSF63829">
    <property type="entry name" value="Calcium-dependent phosphotriesterase"/>
    <property type="match status" value="1"/>
</dbReference>
<dbReference type="PANTHER" id="PTHR42060">
    <property type="entry name" value="NHL REPEAT-CONTAINING PROTEIN-RELATED"/>
    <property type="match status" value="1"/>
</dbReference>
<feature type="signal peptide" evidence="1">
    <location>
        <begin position="1"/>
        <end position="22"/>
    </location>
</feature>
<dbReference type="InterPro" id="IPR052998">
    <property type="entry name" value="Hetero-Diels-Alderase-like"/>
</dbReference>
<keyword evidence="3" id="KW-1185">Reference proteome</keyword>
<evidence type="ECO:0008006" key="4">
    <source>
        <dbReference type="Google" id="ProtNLM"/>
    </source>
</evidence>
<evidence type="ECO:0000313" key="3">
    <source>
        <dbReference type="Proteomes" id="UP001583193"/>
    </source>
</evidence>
<name>A0ABR3Y6Q2_9EURO</name>
<proteinExistence type="predicted"/>
<evidence type="ECO:0000313" key="2">
    <source>
        <dbReference type="EMBL" id="KAL1883482.1"/>
    </source>
</evidence>
<protein>
    <recommendedName>
        <fullName evidence="4">SMP-30/Gluconolactonase/LRE-like region domain-containing protein</fullName>
    </recommendedName>
</protein>
<dbReference type="PANTHER" id="PTHR42060:SF3">
    <property type="entry name" value="SMP-30_GLUCONOLACTONASE_LRE-LIKE REGION DOMAIN-CONTAINING PROTEIN"/>
    <property type="match status" value="1"/>
</dbReference>
<comment type="caution">
    <text evidence="2">The sequence shown here is derived from an EMBL/GenBank/DDBJ whole genome shotgun (WGS) entry which is preliminary data.</text>
</comment>
<gene>
    <name evidence="2" type="ORF">Plec18167_002486</name>
</gene>
<dbReference type="Gene3D" id="2.120.10.30">
    <property type="entry name" value="TolB, C-terminal domain"/>
    <property type="match status" value="1"/>
</dbReference>
<dbReference type="EMBL" id="JAVDPF010000005">
    <property type="protein sequence ID" value="KAL1883482.1"/>
    <property type="molecule type" value="Genomic_DNA"/>
</dbReference>
<reference evidence="2 3" key="1">
    <citation type="journal article" date="2024" name="IMA Fungus">
        <title>IMA Genome - F19 : A genome assembly and annotation guide to empower mycologists, including annotated draft genome sequences of Ceratocystis pirilliformis, Diaporthe australafricana, Fusarium ophioides, Paecilomyces lecythidis, and Sporothrix stenoceras.</title>
        <authorList>
            <person name="Aylward J."/>
            <person name="Wilson A.M."/>
            <person name="Visagie C.M."/>
            <person name="Spraker J."/>
            <person name="Barnes I."/>
            <person name="Buitendag C."/>
            <person name="Ceriani C."/>
            <person name="Del Mar Angel L."/>
            <person name="du Plessis D."/>
            <person name="Fuchs T."/>
            <person name="Gasser K."/>
            <person name="Kramer D."/>
            <person name="Li W."/>
            <person name="Munsamy K."/>
            <person name="Piso A."/>
            <person name="Price J.L."/>
            <person name="Sonnekus B."/>
            <person name="Thomas C."/>
            <person name="van der Nest A."/>
            <person name="van Dijk A."/>
            <person name="van Heerden A."/>
            <person name="van Vuuren N."/>
            <person name="Yilmaz N."/>
            <person name="Duong T.A."/>
            <person name="van der Merwe N.A."/>
            <person name="Wingfield M.J."/>
            <person name="Wingfield B.D."/>
        </authorList>
    </citation>
    <scope>NUCLEOTIDE SEQUENCE [LARGE SCALE GENOMIC DNA]</scope>
    <source>
        <strain evidence="2 3">CMW 18167</strain>
    </source>
</reference>
<dbReference type="InterPro" id="IPR011042">
    <property type="entry name" value="6-blade_b-propeller_TolB-like"/>
</dbReference>
<feature type="chain" id="PRO_5046972414" description="SMP-30/Gluconolactonase/LRE-like region domain-containing protein" evidence="1">
    <location>
        <begin position="23"/>
        <end position="336"/>
    </location>
</feature>
<dbReference type="Proteomes" id="UP001583193">
    <property type="component" value="Unassembled WGS sequence"/>
</dbReference>
<sequence length="336" mass="35413">MRSISLFFISCFVALLALPSFGLELLNLDIEIDSSTNQSVSTVYQFPNVGSWIEGIAVRPNGNILVTRTDTPELWSIDPNSHTASLVYTFPNVTSTVGITAIGNDVYAVGTGIIDLSTTVATTGSFVIWKVDLTSDTPQVTTIKAIPEAGSLDGMAYLDRGLNTNLLIADTLEGVIWRLNPQSGNYSVALNDSSMLPAEGSAPIGVNGVRVVGNYVYYTSSTQQKFCRVAVADDGSAAGPFEVIATGFFQDGFAIAPDGTAYIATHPQNTVVKVTPQGEASVYAGNLNSTEVAGSTDVQFGNCGYQVIYVATNGAQDSPVNGTFTEPAKVVMIESS</sequence>
<organism evidence="2 3">
    <name type="scientific">Paecilomyces lecythidis</name>
    <dbReference type="NCBI Taxonomy" id="3004212"/>
    <lineage>
        <taxon>Eukaryota</taxon>
        <taxon>Fungi</taxon>
        <taxon>Dikarya</taxon>
        <taxon>Ascomycota</taxon>
        <taxon>Pezizomycotina</taxon>
        <taxon>Eurotiomycetes</taxon>
        <taxon>Eurotiomycetidae</taxon>
        <taxon>Eurotiales</taxon>
        <taxon>Thermoascaceae</taxon>
        <taxon>Paecilomyces</taxon>
    </lineage>
</organism>
<evidence type="ECO:0000256" key="1">
    <source>
        <dbReference type="SAM" id="SignalP"/>
    </source>
</evidence>